<dbReference type="Gene3D" id="1.20.910.10">
    <property type="entry name" value="Heme oxygenase-like"/>
    <property type="match status" value="1"/>
</dbReference>
<evidence type="ECO:0000256" key="8">
    <source>
        <dbReference type="ARBA" id="ARBA00045954"/>
    </source>
</evidence>
<dbReference type="InterPro" id="IPR050967">
    <property type="entry name" value="Thiamine_Salvage_TenA"/>
</dbReference>
<evidence type="ECO:0000313" key="13">
    <source>
        <dbReference type="Proteomes" id="UP000295310"/>
    </source>
</evidence>
<protein>
    <recommendedName>
        <fullName evidence="6 10">Aminopyrimidine aminohydrolase</fullName>
        <ecNumber evidence="5 10">3.5.99.2</ecNumber>
    </recommendedName>
</protein>
<evidence type="ECO:0000256" key="1">
    <source>
        <dbReference type="ARBA" id="ARBA00001881"/>
    </source>
</evidence>
<dbReference type="Pfam" id="PF03070">
    <property type="entry name" value="TENA_THI-4"/>
    <property type="match status" value="1"/>
</dbReference>
<dbReference type="InterPro" id="IPR016084">
    <property type="entry name" value="Haem_Oase-like_multi-hlx"/>
</dbReference>
<dbReference type="PANTHER" id="PTHR43198">
    <property type="entry name" value="BIFUNCTIONAL TH2 PROTEIN"/>
    <property type="match status" value="1"/>
</dbReference>
<dbReference type="Proteomes" id="UP000295310">
    <property type="component" value="Unassembled WGS sequence"/>
</dbReference>
<proteinExistence type="inferred from homology"/>
<sequence length="230" mass="26437">MGRSEDKVFTERLFERVEPIWNSYLEHPFVKGLGDGTLDLEKFKHWLKQDYIYLIEYARLFAVGASKATDLAMMTTFGELLHGTLATEMALHRSYAAQFGITQEELEAVQAAEVTESYTSYMLKMAHQGGVEYTIAAVLACTWSYHYIGEHLAASNNNPGVYQEWVDMYHSPEFTELKDDCIRLMNEAAEGKSEAELKVLEEIVVKTSYYEYLFWDMAENISNWPCKETV</sequence>
<keyword evidence="10" id="KW-0378">Hydrolase</keyword>
<evidence type="ECO:0000256" key="7">
    <source>
        <dbReference type="ARBA" id="ARBA00022977"/>
    </source>
</evidence>
<dbReference type="PANTHER" id="PTHR43198:SF2">
    <property type="entry name" value="SI:CH1073-67J19.1-RELATED"/>
    <property type="match status" value="1"/>
</dbReference>
<feature type="domain" description="Thiaminase-2/PQQC" evidence="11">
    <location>
        <begin position="16"/>
        <end position="219"/>
    </location>
</feature>
<dbReference type="RefSeq" id="WP_133432559.1">
    <property type="nucleotide sequence ID" value="NZ_SCWA01000018.1"/>
</dbReference>
<comment type="similarity">
    <text evidence="3 10">Belongs to the TenA family.</text>
</comment>
<evidence type="ECO:0000256" key="4">
    <source>
        <dbReference type="ARBA" id="ARBA00011881"/>
    </source>
</evidence>
<dbReference type="EMBL" id="SCWA01000018">
    <property type="protein sequence ID" value="TDL94292.1"/>
    <property type="molecule type" value="Genomic_DNA"/>
</dbReference>
<evidence type="ECO:0000256" key="3">
    <source>
        <dbReference type="ARBA" id="ARBA00010264"/>
    </source>
</evidence>
<evidence type="ECO:0000256" key="2">
    <source>
        <dbReference type="ARBA" id="ARBA00004948"/>
    </source>
</evidence>
<dbReference type="OrthoDB" id="34166at2"/>
<dbReference type="UniPathway" id="UPA00060"/>
<evidence type="ECO:0000259" key="11">
    <source>
        <dbReference type="Pfam" id="PF03070"/>
    </source>
</evidence>
<dbReference type="GO" id="GO:0050334">
    <property type="term" value="F:thiaminase activity"/>
    <property type="evidence" value="ECO:0007669"/>
    <property type="project" value="UniProtKB-EC"/>
</dbReference>
<evidence type="ECO:0000313" key="12">
    <source>
        <dbReference type="EMBL" id="TDL94292.1"/>
    </source>
</evidence>
<accession>A0A4R6BBD8</accession>
<evidence type="ECO:0000256" key="9">
    <source>
        <dbReference type="ARBA" id="ARBA00048337"/>
    </source>
</evidence>
<comment type="pathway">
    <text evidence="2 10">Cofactor biosynthesis; thiamine diphosphate biosynthesis.</text>
</comment>
<name>A0A4R6BBD8_9STAP</name>
<dbReference type="GO" id="GO:0009228">
    <property type="term" value="P:thiamine biosynthetic process"/>
    <property type="evidence" value="ECO:0007669"/>
    <property type="project" value="UniProtKB-KW"/>
</dbReference>
<comment type="catalytic activity">
    <reaction evidence="9 10">
        <text>thiamine + H2O = 5-(2-hydroxyethyl)-4-methylthiazole + 4-amino-5-hydroxymethyl-2-methylpyrimidine + H(+)</text>
        <dbReference type="Rhea" id="RHEA:17509"/>
        <dbReference type="ChEBI" id="CHEBI:15377"/>
        <dbReference type="ChEBI" id="CHEBI:15378"/>
        <dbReference type="ChEBI" id="CHEBI:16892"/>
        <dbReference type="ChEBI" id="CHEBI:17957"/>
        <dbReference type="ChEBI" id="CHEBI:18385"/>
        <dbReference type="EC" id="3.5.99.2"/>
    </reaction>
</comment>
<dbReference type="CDD" id="cd19366">
    <property type="entry name" value="TenA_C_BhTenA-like"/>
    <property type="match status" value="1"/>
</dbReference>
<keyword evidence="7 10" id="KW-0784">Thiamine biosynthesis</keyword>
<evidence type="ECO:0000256" key="6">
    <source>
        <dbReference type="ARBA" id="ARBA00013647"/>
    </source>
</evidence>
<organism evidence="12 13">
    <name type="scientific">Macrococcus brunensis</name>
    <dbReference type="NCBI Taxonomy" id="198483"/>
    <lineage>
        <taxon>Bacteria</taxon>
        <taxon>Bacillati</taxon>
        <taxon>Bacillota</taxon>
        <taxon>Bacilli</taxon>
        <taxon>Bacillales</taxon>
        <taxon>Staphylococcaceae</taxon>
        <taxon>Macrococcus</taxon>
    </lineage>
</organism>
<comment type="caution">
    <text evidence="12">The sequence shown here is derived from an EMBL/GenBank/DDBJ whole genome shotgun (WGS) entry which is preliminary data.</text>
</comment>
<dbReference type="AlphaFoldDB" id="A0A4R6BBD8"/>
<comment type="function">
    <text evidence="8">Catalyzes an amino-pyrimidine hydrolysis reaction at the C5' of the pyrimidine moiety of thiamine compounds, a reaction that is part of a thiamine salvage pathway. Thus, catalyzes the conversion of 4-amino-5-aminomethyl-2-methylpyrimidine to 4-amino-5-hydroxymethyl-2-methylpyrimidine (HMP). Is also able to catalyze the hydrolytic cleavage of thiamine; however, this thiaminase activity may not be physiologically relevant. Therefore, is probably involved in the regeneration of the thiamine pyrimidine from thiamine degraded products present in the environment, rather than in thiamine degradation.</text>
</comment>
<dbReference type="GO" id="GO:0009229">
    <property type="term" value="P:thiamine diphosphate biosynthetic process"/>
    <property type="evidence" value="ECO:0007669"/>
    <property type="project" value="UniProtKB-UniPathway"/>
</dbReference>
<dbReference type="GO" id="GO:0005829">
    <property type="term" value="C:cytosol"/>
    <property type="evidence" value="ECO:0007669"/>
    <property type="project" value="TreeGrafter"/>
</dbReference>
<evidence type="ECO:0000256" key="10">
    <source>
        <dbReference type="RuleBase" id="RU363093"/>
    </source>
</evidence>
<comment type="subunit">
    <text evidence="4">Homotetramer.</text>
</comment>
<evidence type="ECO:0000256" key="5">
    <source>
        <dbReference type="ARBA" id="ARBA00012684"/>
    </source>
</evidence>
<comment type="catalytic activity">
    <reaction evidence="1 10">
        <text>4-amino-5-aminomethyl-2-methylpyrimidine + H2O = 4-amino-5-hydroxymethyl-2-methylpyrimidine + NH4(+)</text>
        <dbReference type="Rhea" id="RHEA:31799"/>
        <dbReference type="ChEBI" id="CHEBI:15377"/>
        <dbReference type="ChEBI" id="CHEBI:16892"/>
        <dbReference type="ChEBI" id="CHEBI:28938"/>
        <dbReference type="ChEBI" id="CHEBI:63416"/>
        <dbReference type="EC" id="3.5.99.2"/>
    </reaction>
</comment>
<dbReference type="EC" id="3.5.99.2" evidence="5 10"/>
<dbReference type="InterPro" id="IPR004305">
    <property type="entry name" value="Thiaminase-2/PQQC"/>
</dbReference>
<dbReference type="NCBIfam" id="TIGR04306">
    <property type="entry name" value="salvage_TenA"/>
    <property type="match status" value="1"/>
</dbReference>
<dbReference type="SUPFAM" id="SSF48613">
    <property type="entry name" value="Heme oxygenase-like"/>
    <property type="match status" value="1"/>
</dbReference>
<dbReference type="InterPro" id="IPR027574">
    <property type="entry name" value="Thiaminase_II"/>
</dbReference>
<keyword evidence="13" id="KW-1185">Reference proteome</keyword>
<gene>
    <name evidence="12" type="primary">tenA</name>
    <name evidence="12" type="ORF">ERX27_09280</name>
</gene>
<reference evidence="12 13" key="1">
    <citation type="submission" date="2019-01" db="EMBL/GenBank/DDBJ databases">
        <title>Draft genome sequences of the type strains of six Macrococcus species.</title>
        <authorList>
            <person name="Mazhar S."/>
            <person name="Altermann E."/>
            <person name="Hill C."/>
            <person name="Mcauliffe O."/>
        </authorList>
    </citation>
    <scope>NUCLEOTIDE SEQUENCE [LARGE SCALE GENOMIC DNA]</scope>
    <source>
        <strain evidence="12 13">CCM4811</strain>
    </source>
</reference>